<comment type="cofactor">
    <cofactor evidence="14">
        <name>[4Fe-4S] cluster</name>
        <dbReference type="ChEBI" id="CHEBI:49883"/>
    </cofactor>
    <text evidence="14">Binds 1 [4Fe-4S] cluster. The cluster is coordinated with 3 cysteines and an exchangeable S-adenosyl-L-methionine.</text>
</comment>
<dbReference type="Gene3D" id="3.20.20.70">
    <property type="entry name" value="Aldolase class I"/>
    <property type="match status" value="1"/>
</dbReference>
<dbReference type="InterPro" id="IPR013785">
    <property type="entry name" value="Aldolase_TIM"/>
</dbReference>
<evidence type="ECO:0000256" key="5">
    <source>
        <dbReference type="ARBA" id="ARBA00021356"/>
    </source>
</evidence>
<evidence type="ECO:0000256" key="10">
    <source>
        <dbReference type="ARBA" id="ARBA00023002"/>
    </source>
</evidence>
<comment type="function">
    <text evidence="1 14">Activation of pyruvate formate-lyase under anaerobic conditions by generation of an organic free radical, using S-adenosylmethionine and reduced flavodoxin as cosubstrates to produce 5'-deoxy-adenosine.</text>
</comment>
<dbReference type="PIRSF" id="PIRSF000371">
    <property type="entry name" value="PFL_act_enz"/>
    <property type="match status" value="1"/>
</dbReference>
<reference evidence="16 17" key="1">
    <citation type="submission" date="2015-09" db="EMBL/GenBank/DDBJ databases">
        <title>Draft genome sequence of a Caloramator mitchellensis, a moderate thermophile from the Great Artesian Basin of Australia.</title>
        <authorList>
            <person name="Patel B.K."/>
        </authorList>
    </citation>
    <scope>NUCLEOTIDE SEQUENCE [LARGE SCALE GENOMIC DNA]</scope>
    <source>
        <strain evidence="16 17">VF08</strain>
    </source>
</reference>
<dbReference type="InterPro" id="IPR012839">
    <property type="entry name" value="Organic_radical_activase"/>
</dbReference>
<dbReference type="GO" id="GO:0005737">
    <property type="term" value="C:cytoplasm"/>
    <property type="evidence" value="ECO:0007669"/>
    <property type="project" value="UniProtKB-SubCell"/>
</dbReference>
<keyword evidence="6 14" id="KW-0004">4Fe-4S</keyword>
<keyword evidence="17" id="KW-1185">Reference proteome</keyword>
<evidence type="ECO:0000256" key="13">
    <source>
        <dbReference type="ARBA" id="ARBA00047533"/>
    </source>
</evidence>
<dbReference type="SFLD" id="SFLDG01118">
    <property type="entry name" value="activating_enzymes__group_2"/>
    <property type="match status" value="1"/>
</dbReference>
<dbReference type="InterPro" id="IPR012838">
    <property type="entry name" value="PFL1_activating"/>
</dbReference>
<evidence type="ECO:0000256" key="1">
    <source>
        <dbReference type="ARBA" id="ARBA00003141"/>
    </source>
</evidence>
<organism evidence="16 17">
    <name type="scientific">Caloramator mitchellensis</name>
    <dbReference type="NCBI Taxonomy" id="908809"/>
    <lineage>
        <taxon>Bacteria</taxon>
        <taxon>Bacillati</taxon>
        <taxon>Bacillota</taxon>
        <taxon>Clostridia</taxon>
        <taxon>Eubacteriales</taxon>
        <taxon>Clostridiaceae</taxon>
        <taxon>Caloramator</taxon>
    </lineage>
</organism>
<dbReference type="GO" id="GO:0051539">
    <property type="term" value="F:4 iron, 4 sulfur cluster binding"/>
    <property type="evidence" value="ECO:0007669"/>
    <property type="project" value="UniProtKB-UniRule"/>
</dbReference>
<dbReference type="PROSITE" id="PS01087">
    <property type="entry name" value="RADICAL_ACTIVATING"/>
    <property type="match status" value="1"/>
</dbReference>
<dbReference type="InterPro" id="IPR040074">
    <property type="entry name" value="BssD/PflA/YjjW"/>
</dbReference>
<keyword evidence="9 14" id="KW-0479">Metal-binding</keyword>
<dbReference type="OrthoDB" id="9782387at2"/>
<dbReference type="STRING" id="908809.ABG79_02397"/>
<dbReference type="Pfam" id="PF04055">
    <property type="entry name" value="Radical_SAM"/>
    <property type="match status" value="1"/>
</dbReference>
<evidence type="ECO:0000313" key="16">
    <source>
        <dbReference type="EMBL" id="KRQ85819.1"/>
    </source>
</evidence>
<dbReference type="PROSITE" id="PS51918">
    <property type="entry name" value="RADICAL_SAM"/>
    <property type="match status" value="1"/>
</dbReference>
<dbReference type="SFLD" id="SFLDG01066">
    <property type="entry name" value="organic_radical-activating_enz"/>
    <property type="match status" value="1"/>
</dbReference>
<dbReference type="EC" id="1.97.1.4" evidence="4 14"/>
<comment type="caution">
    <text evidence="16">The sequence shown here is derived from an EMBL/GenBank/DDBJ whole genome shotgun (WGS) entry which is preliminary data.</text>
</comment>
<dbReference type="InterPro" id="IPR058240">
    <property type="entry name" value="rSAM_sf"/>
</dbReference>
<keyword evidence="16" id="KW-0670">Pyruvate</keyword>
<dbReference type="PANTHER" id="PTHR30352">
    <property type="entry name" value="PYRUVATE FORMATE-LYASE-ACTIVATING ENZYME"/>
    <property type="match status" value="1"/>
</dbReference>
<feature type="domain" description="Radical SAM core" evidence="15">
    <location>
        <begin position="15"/>
        <end position="239"/>
    </location>
</feature>
<evidence type="ECO:0000256" key="7">
    <source>
        <dbReference type="ARBA" id="ARBA00022490"/>
    </source>
</evidence>
<dbReference type="PATRIC" id="fig|908809.3.peg.2395"/>
<sequence>MIKARVHSIETMGLVDGPGIRTVVFMQGCKLRCAYCHNPDTWDIKGGEEITVDELLNKVKRYKVYYKRSGGGVTLSGGDPLLQPEFVAEFFKRCKMEGIHTTLDTSGYGIGHYDEILKYTDLVLLDIKHIDDIEHKKLTGANRHGFFEFLNAVKRNGTKLWIRHVVVPGITDKDEHIRKLAEFINTIPNVEKVELLPYHLHGVNKYKEMNIPYRLEGVPALEKERLRELLDVLNRTLKLTSDDKKEIAI</sequence>
<evidence type="ECO:0000313" key="17">
    <source>
        <dbReference type="Proteomes" id="UP000052015"/>
    </source>
</evidence>
<evidence type="ECO:0000256" key="9">
    <source>
        <dbReference type="ARBA" id="ARBA00022723"/>
    </source>
</evidence>
<name>A0A0R3JQT9_CALMK</name>
<evidence type="ECO:0000256" key="14">
    <source>
        <dbReference type="RuleBase" id="RU362053"/>
    </source>
</evidence>
<comment type="subcellular location">
    <subcellularLocation>
        <location evidence="2 14">Cytoplasm</location>
    </subcellularLocation>
</comment>
<protein>
    <recommendedName>
        <fullName evidence="5 14">Pyruvate formate-lyase-activating enzyme</fullName>
        <ecNumber evidence="4 14">1.97.1.4</ecNumber>
    </recommendedName>
</protein>
<accession>A0A0R3JQT9</accession>
<dbReference type="SFLD" id="SFLDF00278">
    <property type="entry name" value="pyruvate_formate-lyase_activas"/>
    <property type="match status" value="1"/>
</dbReference>
<dbReference type="InterPro" id="IPR007197">
    <property type="entry name" value="rSAM"/>
</dbReference>
<evidence type="ECO:0000259" key="15">
    <source>
        <dbReference type="PROSITE" id="PS51918"/>
    </source>
</evidence>
<dbReference type="GO" id="GO:0046872">
    <property type="term" value="F:metal ion binding"/>
    <property type="evidence" value="ECO:0007669"/>
    <property type="project" value="UniProtKB-UniRule"/>
</dbReference>
<dbReference type="EMBL" id="LKHP01000028">
    <property type="protein sequence ID" value="KRQ85819.1"/>
    <property type="molecule type" value="Genomic_DNA"/>
</dbReference>
<comment type="catalytic activity">
    <reaction evidence="13 14">
        <text>glycyl-[formate C-acetyltransferase] + reduced [flavodoxin] + S-adenosyl-L-methionine = glycin-2-yl radical-[formate C-acetyltransferase] + semiquinone [flavodoxin] + 5'-deoxyadenosine + L-methionine + H(+)</text>
        <dbReference type="Rhea" id="RHEA:19225"/>
        <dbReference type="Rhea" id="RHEA-COMP:10622"/>
        <dbReference type="Rhea" id="RHEA-COMP:12190"/>
        <dbReference type="Rhea" id="RHEA-COMP:12191"/>
        <dbReference type="Rhea" id="RHEA-COMP:14480"/>
        <dbReference type="ChEBI" id="CHEBI:15378"/>
        <dbReference type="ChEBI" id="CHEBI:17319"/>
        <dbReference type="ChEBI" id="CHEBI:29947"/>
        <dbReference type="ChEBI" id="CHEBI:32722"/>
        <dbReference type="ChEBI" id="CHEBI:57618"/>
        <dbReference type="ChEBI" id="CHEBI:57844"/>
        <dbReference type="ChEBI" id="CHEBI:59789"/>
        <dbReference type="ChEBI" id="CHEBI:140311"/>
        <dbReference type="EC" id="1.97.1.4"/>
    </reaction>
</comment>
<evidence type="ECO:0000256" key="8">
    <source>
        <dbReference type="ARBA" id="ARBA00022691"/>
    </source>
</evidence>
<keyword evidence="12 14" id="KW-0411">Iron-sulfur</keyword>
<proteinExistence type="inferred from homology"/>
<dbReference type="PANTHER" id="PTHR30352:SF5">
    <property type="entry name" value="PYRUVATE FORMATE-LYASE 1-ACTIVATING ENZYME"/>
    <property type="match status" value="1"/>
</dbReference>
<evidence type="ECO:0000256" key="6">
    <source>
        <dbReference type="ARBA" id="ARBA00022485"/>
    </source>
</evidence>
<dbReference type="SUPFAM" id="SSF102114">
    <property type="entry name" value="Radical SAM enzymes"/>
    <property type="match status" value="1"/>
</dbReference>
<keyword evidence="7 14" id="KW-0963">Cytoplasm</keyword>
<keyword evidence="11 14" id="KW-0408">Iron</keyword>
<dbReference type="Proteomes" id="UP000052015">
    <property type="component" value="Unassembled WGS sequence"/>
</dbReference>
<dbReference type="InterPro" id="IPR034465">
    <property type="entry name" value="Pyruvate_for-lyase_activase"/>
</dbReference>
<evidence type="ECO:0000256" key="12">
    <source>
        <dbReference type="ARBA" id="ARBA00023014"/>
    </source>
</evidence>
<keyword evidence="10 14" id="KW-0560">Oxidoreductase</keyword>
<comment type="similarity">
    <text evidence="3 14">Belongs to the organic radical-activating enzymes family.</text>
</comment>
<dbReference type="InterPro" id="IPR001989">
    <property type="entry name" value="Radical_activat_CS"/>
</dbReference>
<evidence type="ECO:0000256" key="3">
    <source>
        <dbReference type="ARBA" id="ARBA00009777"/>
    </source>
</evidence>
<evidence type="ECO:0000256" key="11">
    <source>
        <dbReference type="ARBA" id="ARBA00023004"/>
    </source>
</evidence>
<dbReference type="RefSeq" id="WP_057979673.1">
    <property type="nucleotide sequence ID" value="NZ_LKHP01000028.1"/>
</dbReference>
<keyword evidence="8 14" id="KW-0949">S-adenosyl-L-methionine</keyword>
<gene>
    <name evidence="16" type="primary">pflA_2</name>
    <name evidence="16" type="ORF">ABG79_02397</name>
</gene>
<dbReference type="GO" id="GO:0016829">
    <property type="term" value="F:lyase activity"/>
    <property type="evidence" value="ECO:0007669"/>
    <property type="project" value="UniProtKB-KW"/>
</dbReference>
<evidence type="ECO:0000256" key="2">
    <source>
        <dbReference type="ARBA" id="ARBA00004496"/>
    </source>
</evidence>
<dbReference type="InterPro" id="IPR034457">
    <property type="entry name" value="Organic_radical-activating"/>
</dbReference>
<dbReference type="NCBIfam" id="TIGR02493">
    <property type="entry name" value="PFLA"/>
    <property type="match status" value="1"/>
</dbReference>
<keyword evidence="16" id="KW-0456">Lyase</keyword>
<dbReference type="AlphaFoldDB" id="A0A0R3JQT9"/>
<dbReference type="GO" id="GO:0043365">
    <property type="term" value="F:[formate-C-acetyltransferase]-activating enzyme activity"/>
    <property type="evidence" value="ECO:0007669"/>
    <property type="project" value="UniProtKB-UniRule"/>
</dbReference>
<evidence type="ECO:0000256" key="4">
    <source>
        <dbReference type="ARBA" id="ARBA00012303"/>
    </source>
</evidence>
<dbReference type="CDD" id="cd01335">
    <property type="entry name" value="Radical_SAM"/>
    <property type="match status" value="1"/>
</dbReference>
<dbReference type="SFLD" id="SFLDS00029">
    <property type="entry name" value="Radical_SAM"/>
    <property type="match status" value="1"/>
</dbReference>